<dbReference type="WBParaSite" id="L893_g16299.t1">
    <property type="protein sequence ID" value="L893_g16299.t1"/>
    <property type="gene ID" value="L893_g16299"/>
</dbReference>
<reference evidence="3" key="1">
    <citation type="submission" date="2016-11" db="UniProtKB">
        <authorList>
            <consortium name="WormBaseParasite"/>
        </authorList>
    </citation>
    <scope>IDENTIFICATION</scope>
</reference>
<keyword evidence="2" id="KW-1185">Reference proteome</keyword>
<evidence type="ECO:0000313" key="2">
    <source>
        <dbReference type="Proteomes" id="UP000095287"/>
    </source>
</evidence>
<name>A0A1I7YGX2_9BILA</name>
<dbReference type="AlphaFoldDB" id="A0A1I7YGX2"/>
<feature type="region of interest" description="Disordered" evidence="1">
    <location>
        <begin position="33"/>
        <end position="53"/>
    </location>
</feature>
<accession>A0A1I7YGX2</accession>
<protein>
    <submittedName>
        <fullName evidence="3">PET domain-containing protein</fullName>
    </submittedName>
</protein>
<proteinExistence type="predicted"/>
<evidence type="ECO:0000256" key="1">
    <source>
        <dbReference type="SAM" id="MobiDB-lite"/>
    </source>
</evidence>
<evidence type="ECO:0000313" key="3">
    <source>
        <dbReference type="WBParaSite" id="L893_g16299.t1"/>
    </source>
</evidence>
<sequence>MELDVYPTRCLRPAQLRDVAMFGCAVKKPTTLIQGPQKQPVPKDLATKKQDADEKERLEYRREHGLRFSQNHNCL</sequence>
<organism evidence="2 3">
    <name type="scientific">Steinernema glaseri</name>
    <dbReference type="NCBI Taxonomy" id="37863"/>
    <lineage>
        <taxon>Eukaryota</taxon>
        <taxon>Metazoa</taxon>
        <taxon>Ecdysozoa</taxon>
        <taxon>Nematoda</taxon>
        <taxon>Chromadorea</taxon>
        <taxon>Rhabditida</taxon>
        <taxon>Tylenchina</taxon>
        <taxon>Panagrolaimomorpha</taxon>
        <taxon>Strongyloidoidea</taxon>
        <taxon>Steinernematidae</taxon>
        <taxon>Steinernema</taxon>
    </lineage>
</organism>
<dbReference type="Proteomes" id="UP000095287">
    <property type="component" value="Unplaced"/>
</dbReference>